<dbReference type="InterPro" id="IPR038718">
    <property type="entry name" value="SNF2-like_sf"/>
</dbReference>
<dbReference type="SMART" id="SM00487">
    <property type="entry name" value="DEXDc"/>
    <property type="match status" value="1"/>
</dbReference>
<name>A0A6J5KX37_9CAUD</name>
<dbReference type="PROSITE" id="PS51192">
    <property type="entry name" value="HELICASE_ATP_BIND_1"/>
    <property type="match status" value="1"/>
</dbReference>
<feature type="domain" description="Helicase ATP-binding" evidence="2">
    <location>
        <begin position="10"/>
        <end position="159"/>
    </location>
</feature>
<evidence type="ECO:0000259" key="2">
    <source>
        <dbReference type="PROSITE" id="PS51192"/>
    </source>
</evidence>
<dbReference type="InterPro" id="IPR049730">
    <property type="entry name" value="SNF2/RAD54-like_C"/>
</dbReference>
<dbReference type="Pfam" id="PF00271">
    <property type="entry name" value="Helicase_C"/>
    <property type="match status" value="1"/>
</dbReference>
<feature type="domain" description="Helicase C-terminal" evidence="3">
    <location>
        <begin position="261"/>
        <end position="405"/>
    </location>
</feature>
<dbReference type="Pfam" id="PF00176">
    <property type="entry name" value="SNF2-rel_dom"/>
    <property type="match status" value="1"/>
</dbReference>
<keyword evidence="1" id="KW-0378">Hydrolase</keyword>
<dbReference type="InterPro" id="IPR000330">
    <property type="entry name" value="SNF2_N"/>
</dbReference>
<dbReference type="SUPFAM" id="SSF52540">
    <property type="entry name" value="P-loop containing nucleoside triphosphate hydrolases"/>
    <property type="match status" value="2"/>
</dbReference>
<dbReference type="PANTHER" id="PTHR45766">
    <property type="entry name" value="DNA ANNEALING HELICASE AND ENDONUCLEASE ZRANB3 FAMILY MEMBER"/>
    <property type="match status" value="1"/>
</dbReference>
<dbReference type="InterPro" id="IPR014001">
    <property type="entry name" value="Helicase_ATP-bd"/>
</dbReference>
<dbReference type="GO" id="GO:0005524">
    <property type="term" value="F:ATP binding"/>
    <property type="evidence" value="ECO:0007669"/>
    <property type="project" value="InterPro"/>
</dbReference>
<sequence>MLFPHQATSREFLLRQKRAILADEPRVGKTLPTASAALEHLPALIVCPAIVKNVWKQAFEAMDFKGEIRVINGKKQASESQCSGITIINYDILNSLCEIGKYETLVLDESHRIKSPKAIRTIAALKLMKRIPRVYALSGTPIPNRPIELWPLLHGLGVYRGGWYDFGVRYAKLWNAPWGLDTSGASNLPELRAMVQPHCLRRTKAEIFTNYQHPVTSLITFDLPIDKREQQFDIDALIEHPNPMLAFEGLSSVMLESAIRKVKPAAEFIEAKLADEPVIVFAHHKEVVHQLAELLKAHNPVVITGDTPGAKRIQNLRDFQDGKTSLFIGNIQACQEGIDLSAADTVIFVEATWQTSALQQASSRVENIKKSGTAPLIYLLTISNSLDHTILAKILKKQNIINQII</sequence>
<gene>
    <name evidence="5" type="ORF">UFOVP262_26</name>
    <name evidence="4" type="ORF">UFOVP90_14</name>
</gene>
<dbReference type="Gene3D" id="3.40.50.300">
    <property type="entry name" value="P-loop containing nucleotide triphosphate hydrolases"/>
    <property type="match status" value="1"/>
</dbReference>
<accession>A0A6J5KX37</accession>
<dbReference type="SMART" id="SM00490">
    <property type="entry name" value="HELICc"/>
    <property type="match status" value="1"/>
</dbReference>
<dbReference type="GO" id="GO:0006281">
    <property type="term" value="P:DNA repair"/>
    <property type="evidence" value="ECO:0007669"/>
    <property type="project" value="TreeGrafter"/>
</dbReference>
<evidence type="ECO:0000256" key="1">
    <source>
        <dbReference type="ARBA" id="ARBA00022801"/>
    </source>
</evidence>
<dbReference type="PANTHER" id="PTHR45766:SF6">
    <property type="entry name" value="SWI_SNF-RELATED MATRIX-ASSOCIATED ACTIN-DEPENDENT REGULATOR OF CHROMATIN SUBFAMILY A-LIKE PROTEIN 1"/>
    <property type="match status" value="1"/>
</dbReference>
<dbReference type="InterPro" id="IPR027417">
    <property type="entry name" value="P-loop_NTPase"/>
</dbReference>
<dbReference type="PROSITE" id="PS51194">
    <property type="entry name" value="HELICASE_CTER"/>
    <property type="match status" value="1"/>
</dbReference>
<evidence type="ECO:0000313" key="4">
    <source>
        <dbReference type="EMBL" id="CAB4126591.1"/>
    </source>
</evidence>
<dbReference type="Gene3D" id="3.40.50.10810">
    <property type="entry name" value="Tandem AAA-ATPase domain"/>
    <property type="match status" value="1"/>
</dbReference>
<proteinExistence type="predicted"/>
<dbReference type="GO" id="GO:0031297">
    <property type="term" value="P:replication fork processing"/>
    <property type="evidence" value="ECO:0007669"/>
    <property type="project" value="TreeGrafter"/>
</dbReference>
<dbReference type="EMBL" id="LR796276">
    <property type="protein sequence ID" value="CAB4133790.1"/>
    <property type="molecule type" value="Genomic_DNA"/>
</dbReference>
<dbReference type="InterPro" id="IPR001650">
    <property type="entry name" value="Helicase_C-like"/>
</dbReference>
<evidence type="ECO:0000313" key="5">
    <source>
        <dbReference type="EMBL" id="CAB4133790.1"/>
    </source>
</evidence>
<dbReference type="CDD" id="cd18793">
    <property type="entry name" value="SF2_C_SNF"/>
    <property type="match status" value="1"/>
</dbReference>
<evidence type="ECO:0000259" key="3">
    <source>
        <dbReference type="PROSITE" id="PS51194"/>
    </source>
</evidence>
<dbReference type="EMBL" id="LR796202">
    <property type="protein sequence ID" value="CAB4126591.1"/>
    <property type="molecule type" value="Genomic_DNA"/>
</dbReference>
<dbReference type="GO" id="GO:0016787">
    <property type="term" value="F:hydrolase activity"/>
    <property type="evidence" value="ECO:0007669"/>
    <property type="project" value="UniProtKB-KW"/>
</dbReference>
<organism evidence="4">
    <name type="scientific">uncultured Caudovirales phage</name>
    <dbReference type="NCBI Taxonomy" id="2100421"/>
    <lineage>
        <taxon>Viruses</taxon>
        <taxon>Duplodnaviria</taxon>
        <taxon>Heunggongvirae</taxon>
        <taxon>Uroviricota</taxon>
        <taxon>Caudoviricetes</taxon>
        <taxon>Peduoviridae</taxon>
        <taxon>Maltschvirus</taxon>
        <taxon>Maltschvirus maltsch</taxon>
    </lineage>
</organism>
<protein>
    <submittedName>
        <fullName evidence="4">DEXDc domain containing protein</fullName>
    </submittedName>
</protein>
<reference evidence="4" key="1">
    <citation type="submission" date="2020-04" db="EMBL/GenBank/DDBJ databases">
        <authorList>
            <person name="Chiriac C."/>
            <person name="Salcher M."/>
            <person name="Ghai R."/>
            <person name="Kavagutti S V."/>
        </authorList>
    </citation>
    <scope>NUCLEOTIDE SEQUENCE</scope>
</reference>